<gene>
    <name evidence="1" type="ORF">PMAYCL1PPCAC_00589</name>
</gene>
<dbReference type="AlphaFoldDB" id="A0AAN5C664"/>
<organism evidence="1 2">
    <name type="scientific">Pristionchus mayeri</name>
    <dbReference type="NCBI Taxonomy" id="1317129"/>
    <lineage>
        <taxon>Eukaryota</taxon>
        <taxon>Metazoa</taxon>
        <taxon>Ecdysozoa</taxon>
        <taxon>Nematoda</taxon>
        <taxon>Chromadorea</taxon>
        <taxon>Rhabditida</taxon>
        <taxon>Rhabditina</taxon>
        <taxon>Diplogasteromorpha</taxon>
        <taxon>Diplogasteroidea</taxon>
        <taxon>Neodiplogasteridae</taxon>
        <taxon>Pristionchus</taxon>
    </lineage>
</organism>
<proteinExistence type="predicted"/>
<comment type="caution">
    <text evidence="1">The sequence shown here is derived from an EMBL/GenBank/DDBJ whole genome shotgun (WGS) entry which is preliminary data.</text>
</comment>
<name>A0AAN5C664_9BILA</name>
<keyword evidence="2" id="KW-1185">Reference proteome</keyword>
<sequence>TETSHDSHSKYFGFFPSRKIFSSSLLHLSKLREGRIQRHCTRRIGHHHVVNVGVVGNLTRRHSLPCSSFSGSRLLRLTREFTFRIVDSLTTVHCYSCISILSSTRSRNNLLLSRRLLMQQLQLRPRQRILGQLLGQVVDFHAIIHIIVGSSSQLLHQIISSNSLFLQLLRLITRSLCFQFTSLHQSINNAALRF</sequence>
<accession>A0AAN5C664</accession>
<protein>
    <submittedName>
        <fullName evidence="1">Uncharacterized protein</fullName>
    </submittedName>
</protein>
<evidence type="ECO:0000313" key="1">
    <source>
        <dbReference type="EMBL" id="GMR30394.1"/>
    </source>
</evidence>
<dbReference type="Proteomes" id="UP001328107">
    <property type="component" value="Unassembled WGS sequence"/>
</dbReference>
<feature type="non-terminal residue" evidence="1">
    <location>
        <position position="1"/>
    </location>
</feature>
<reference evidence="2" key="1">
    <citation type="submission" date="2022-10" db="EMBL/GenBank/DDBJ databases">
        <title>Genome assembly of Pristionchus species.</title>
        <authorList>
            <person name="Yoshida K."/>
            <person name="Sommer R.J."/>
        </authorList>
    </citation>
    <scope>NUCLEOTIDE SEQUENCE [LARGE SCALE GENOMIC DNA]</scope>
    <source>
        <strain evidence="2">RS5460</strain>
    </source>
</reference>
<evidence type="ECO:0000313" key="2">
    <source>
        <dbReference type="Proteomes" id="UP001328107"/>
    </source>
</evidence>
<dbReference type="EMBL" id="BTRK01000001">
    <property type="protein sequence ID" value="GMR30394.1"/>
    <property type="molecule type" value="Genomic_DNA"/>
</dbReference>